<dbReference type="Gene3D" id="2.40.50.90">
    <property type="match status" value="4"/>
</dbReference>
<dbReference type="GO" id="GO:0051321">
    <property type="term" value="P:meiotic cell cycle"/>
    <property type="evidence" value="ECO:0007669"/>
    <property type="project" value="UniProtKB-KW"/>
</dbReference>
<evidence type="ECO:0000256" key="12">
    <source>
        <dbReference type="ARBA" id="ARBA00060949"/>
    </source>
</evidence>
<comment type="function">
    <text evidence="11">Plays a central role during spermatogenesis by participating in the repression transposable elements and preventing their mobilization, which is essential for the germline integrity. Acts via the piRNA metabolic process, which mediates the repression of transposable elements during meiosis by forming complexes composed of piRNAs and Piwi proteins and governs the methylation and subsequent repression of transposons. Required for the localization of Piwi proteins to the meiotic nuage. Involved in the piRNA metabolic process by ensuring the entry of correct transcripts into the normal piRNA pool and limiting the entry of cellular transcripts into the piRNA pathway. May act by allowing the recruitment of piRNA biogenesis or loading factors that ensure the correct entry of transcripts and piRNAs into Piwi proteins.</text>
</comment>
<dbReference type="OMA" id="YCSAQKS"/>
<dbReference type="PANTHER" id="PTHR22948">
    <property type="entry name" value="TUDOR DOMAIN CONTAINING PROTEIN"/>
    <property type="match status" value="1"/>
</dbReference>
<dbReference type="PROSITE" id="PS50865">
    <property type="entry name" value="ZF_MYND_2"/>
    <property type="match status" value="1"/>
</dbReference>
<evidence type="ECO:0000256" key="7">
    <source>
        <dbReference type="ARBA" id="ARBA00022782"/>
    </source>
</evidence>
<dbReference type="FunFam" id="2.30.30.140:FF:000018">
    <property type="entry name" value="Serine/threonine-protein kinase 31"/>
    <property type="match status" value="3"/>
</dbReference>
<dbReference type="CDD" id="cd20409">
    <property type="entry name" value="Tudor_TDRD1_rpt2"/>
    <property type="match status" value="1"/>
</dbReference>
<keyword evidence="10" id="KW-0469">Meiosis</keyword>
<keyword evidence="2" id="KW-0217">Developmental protein</keyword>
<feature type="domain" description="MYND-type" evidence="16">
    <location>
        <begin position="170"/>
        <end position="206"/>
    </location>
</feature>
<keyword evidence="6 14" id="KW-0863">Zinc-finger</keyword>
<keyword evidence="5" id="KW-0677">Repeat</keyword>
<proteinExistence type="inferred from homology"/>
<dbReference type="Gene3D" id="2.30.30.140">
    <property type="match status" value="4"/>
</dbReference>
<dbReference type="Pfam" id="PF00567">
    <property type="entry name" value="TUDOR"/>
    <property type="match status" value="4"/>
</dbReference>
<evidence type="ECO:0000256" key="9">
    <source>
        <dbReference type="ARBA" id="ARBA00023158"/>
    </source>
</evidence>
<dbReference type="FunFam" id="6.10.140.2220:FF:000011">
    <property type="entry name" value="Tudor domain containing 1"/>
    <property type="match status" value="1"/>
</dbReference>
<comment type="similarity">
    <text evidence="12">Belongs to the TDRD1 family.</text>
</comment>
<keyword evidence="3" id="KW-0963">Cytoplasm</keyword>
<dbReference type="RefSeq" id="XP_025028160.1">
    <property type="nucleotide sequence ID" value="XM_025172392.1"/>
</dbReference>
<dbReference type="KEGG" id="pbi:103063285"/>
<dbReference type="PROSITE" id="PS50304">
    <property type="entry name" value="TUDOR"/>
    <property type="match status" value="4"/>
</dbReference>
<dbReference type="InterPro" id="IPR035437">
    <property type="entry name" value="SNase_OB-fold_sf"/>
</dbReference>
<name>A0A9F5MXJ0_PYTBI</name>
<evidence type="ECO:0000256" key="13">
    <source>
        <dbReference type="ARBA" id="ARBA00067143"/>
    </source>
</evidence>
<keyword evidence="7" id="KW-0221">Differentiation</keyword>
<organism evidence="17 18">
    <name type="scientific">Python bivittatus</name>
    <name type="common">Burmese python</name>
    <name type="synonym">Python molurus bivittatus</name>
    <dbReference type="NCBI Taxonomy" id="176946"/>
    <lineage>
        <taxon>Eukaryota</taxon>
        <taxon>Metazoa</taxon>
        <taxon>Chordata</taxon>
        <taxon>Craniata</taxon>
        <taxon>Vertebrata</taxon>
        <taxon>Euteleostomi</taxon>
        <taxon>Lepidosauria</taxon>
        <taxon>Squamata</taxon>
        <taxon>Bifurcata</taxon>
        <taxon>Unidentata</taxon>
        <taxon>Episquamata</taxon>
        <taxon>Toxicofera</taxon>
        <taxon>Serpentes</taxon>
        <taxon>Henophidia</taxon>
        <taxon>Pythonidae</taxon>
        <taxon>Python</taxon>
    </lineage>
</organism>
<feature type="domain" description="Tudor" evidence="15">
    <location>
        <begin position="307"/>
        <end position="367"/>
    </location>
</feature>
<dbReference type="FunFam" id="2.30.30.140:FF:000048">
    <property type="entry name" value="Tudor domain containing 1"/>
    <property type="match status" value="1"/>
</dbReference>
<dbReference type="SUPFAM" id="SSF63748">
    <property type="entry name" value="Tudor/PWWP/MBT"/>
    <property type="match status" value="4"/>
</dbReference>
<evidence type="ECO:0000256" key="5">
    <source>
        <dbReference type="ARBA" id="ARBA00022737"/>
    </source>
</evidence>
<evidence type="ECO:0000256" key="11">
    <source>
        <dbReference type="ARBA" id="ARBA00060128"/>
    </source>
</evidence>
<dbReference type="SMART" id="SM00333">
    <property type="entry name" value="TUDOR"/>
    <property type="match status" value="4"/>
</dbReference>
<dbReference type="Proteomes" id="UP000695026">
    <property type="component" value="Unplaced"/>
</dbReference>
<dbReference type="GO" id="GO:0031047">
    <property type="term" value="P:regulatory ncRNA-mediated gene silencing"/>
    <property type="evidence" value="ECO:0007669"/>
    <property type="project" value="UniProtKB-KW"/>
</dbReference>
<accession>A0A9F5MXJ0</accession>
<comment type="subcellular location">
    <subcellularLocation>
        <location evidence="1">Cytoplasm</location>
    </subcellularLocation>
</comment>
<evidence type="ECO:0000259" key="15">
    <source>
        <dbReference type="PROSITE" id="PS50304"/>
    </source>
</evidence>
<reference evidence="18" key="1">
    <citation type="submission" date="2025-08" db="UniProtKB">
        <authorList>
            <consortium name="RefSeq"/>
        </authorList>
    </citation>
    <scope>IDENTIFICATION</scope>
    <source>
        <tissue evidence="18">Liver</tissue>
    </source>
</reference>
<evidence type="ECO:0000256" key="6">
    <source>
        <dbReference type="ARBA" id="ARBA00022771"/>
    </source>
</evidence>
<evidence type="ECO:0000313" key="17">
    <source>
        <dbReference type="Proteomes" id="UP000695026"/>
    </source>
</evidence>
<sequence length="1157" mass="129902">MDMHKMAQRLQIKNKKLKCPNQSLRSPSTGPNFKSIVLDEDKAPPLHNNFSICEQAKLFVANHGSGSVENNHDGYDHKIISLNATGRGVKASPGNSLQFVTQFPPSQSPVSKLSSPEGNFKFMNLLSSTKKINPVSGSALIQAMHVPTSPDKVLPISCNPQLSPLYQPTCHYCGLFGSLRCTQCKQTYYCSLDCQRKDWQMHNVVCKPSKPNTNKAEDYGKSLDESSKKENILSVNTKNIEEQGKKIMLSDLSNLGLKKNMKIEGTITDFNNPGEFYIQVNSPEVLNNIRKLAMKLKDYSGINQEYIPVKGEVGVAKYSVDQTWCRVLIREVDILTKSAQVLYIDYGNGENILLNKIKGLHKDISQFPPCAIKCCIANVLDIEEWNVNCKNIIAPILIGKYCSLIIIDILMDDMPCFAVDVVLSDCGKHLHEIILETIHDWNSKEKNSKKETSAIDHIVEKKSVLEKKMEWKELDHTDCLIPKIVSVSIGDAFLGMIAHIQNPGDFFCQQIENGCKLSELQVSLREYCENTSITPDFCPAIGDVCCAQFTEDNQWYRASVISYVSEETALVGYIDYGNFEILQLSRLRPIVQKLMELPMQAIKCTLAGVKPVSGIWPAEATSVMKRLIQNKVVAIKVTDKKVNTIVVEITDESVTPAINVSKYLLELGYAMEEAPILLKQIETVQEMNGEKRERVNWSWVTLTAKQVVNVMVCVLYNPSKFYCQLLNKDDLNALKELNSILAEYCEKTTPNISQVTKGKIYGAYFSGDGRWYRALVKDIISFELIKVQFVDYGNCEEITLDKIRQISSTFLKLPFQGIRCWLSGVKPINKEWTTEAIATLQMYATGKKLQARVVSVTKNGAEVELIDNSSSIPIISEILIREHLAFEKQLLSNQNTLPGDLITSDFQGKSTCMQWTMPTFSVGDTLPVHVLDVIDPGLFYVVPKEIKVDPQKLHKLMTELAEYCSAQNDCIFQPKIGEPCCARFSGDDRWYRAVVLGINVSKVKVAYADYGNVEMLPFSRLQPITAPYLELPFQILKCSLAGIMGLDGKWSISAIEKLKSLLMNASVIITVKEVTQNIYPVIVQKKSENSVMDIAEQLIIENLAKYSNSGNQCSKTTDCCCTELKKQVAKLEQVIYFLLKDRFGENNIPEIIKPLEK</sequence>
<dbReference type="InterPro" id="IPR050621">
    <property type="entry name" value="Tudor_domain_containing"/>
</dbReference>
<dbReference type="InterPro" id="IPR047377">
    <property type="entry name" value="Tudor_TDRD1_rpt2"/>
</dbReference>
<dbReference type="InterPro" id="IPR002999">
    <property type="entry name" value="Tudor"/>
</dbReference>
<dbReference type="OrthoDB" id="341421at2759"/>
<feature type="domain" description="Tudor" evidence="15">
    <location>
        <begin position="973"/>
        <end position="1031"/>
    </location>
</feature>
<evidence type="ECO:0000256" key="3">
    <source>
        <dbReference type="ARBA" id="ARBA00022490"/>
    </source>
</evidence>
<evidence type="ECO:0000256" key="10">
    <source>
        <dbReference type="ARBA" id="ARBA00023254"/>
    </source>
</evidence>
<dbReference type="AlphaFoldDB" id="A0A9F5MXJ0"/>
<dbReference type="Gene3D" id="6.10.140.2220">
    <property type="match status" value="1"/>
</dbReference>
<evidence type="ECO:0000313" key="18">
    <source>
        <dbReference type="RefSeq" id="XP_025028160.1"/>
    </source>
</evidence>
<dbReference type="SUPFAM" id="SSF144232">
    <property type="entry name" value="HIT/MYND zinc finger-like"/>
    <property type="match status" value="1"/>
</dbReference>
<dbReference type="CTD" id="56165"/>
<protein>
    <recommendedName>
        <fullName evidence="13">Tudor domain-containing protein 1</fullName>
    </recommendedName>
</protein>
<evidence type="ECO:0000256" key="14">
    <source>
        <dbReference type="PROSITE-ProRule" id="PRU00134"/>
    </source>
</evidence>
<evidence type="ECO:0000259" key="16">
    <source>
        <dbReference type="PROSITE" id="PS50865"/>
    </source>
</evidence>
<keyword evidence="17" id="KW-1185">Reference proteome</keyword>
<dbReference type="InterPro" id="IPR002893">
    <property type="entry name" value="Znf_MYND"/>
</dbReference>
<feature type="domain" description="Tudor" evidence="15">
    <location>
        <begin position="754"/>
        <end position="813"/>
    </location>
</feature>
<evidence type="ECO:0000256" key="2">
    <source>
        <dbReference type="ARBA" id="ARBA00022473"/>
    </source>
</evidence>
<gene>
    <name evidence="18" type="primary">TDRD1</name>
</gene>
<evidence type="ECO:0000256" key="1">
    <source>
        <dbReference type="ARBA" id="ARBA00004496"/>
    </source>
</evidence>
<evidence type="ECO:0000256" key="4">
    <source>
        <dbReference type="ARBA" id="ARBA00022723"/>
    </source>
</evidence>
<dbReference type="GO" id="GO:0030154">
    <property type="term" value="P:cell differentiation"/>
    <property type="evidence" value="ECO:0007669"/>
    <property type="project" value="UniProtKB-KW"/>
</dbReference>
<feature type="domain" description="Tudor" evidence="15">
    <location>
        <begin position="538"/>
        <end position="597"/>
    </location>
</feature>
<dbReference type="GeneID" id="103063285"/>
<evidence type="ECO:0000256" key="8">
    <source>
        <dbReference type="ARBA" id="ARBA00022833"/>
    </source>
</evidence>
<dbReference type="GO" id="GO:0008270">
    <property type="term" value="F:zinc ion binding"/>
    <property type="evidence" value="ECO:0007669"/>
    <property type="project" value="UniProtKB-KW"/>
</dbReference>
<dbReference type="GO" id="GO:0005737">
    <property type="term" value="C:cytoplasm"/>
    <property type="evidence" value="ECO:0007669"/>
    <property type="project" value="UniProtKB-SubCell"/>
</dbReference>
<dbReference type="Pfam" id="PF01753">
    <property type="entry name" value="zf-MYND"/>
    <property type="match status" value="1"/>
</dbReference>
<keyword evidence="9" id="KW-0943">RNA-mediated gene silencing</keyword>
<keyword evidence="4" id="KW-0479">Metal-binding</keyword>
<keyword evidence="8" id="KW-0862">Zinc</keyword>
<dbReference type="PROSITE" id="PS01360">
    <property type="entry name" value="ZF_MYND_1"/>
    <property type="match status" value="1"/>
</dbReference>
<dbReference type="PANTHER" id="PTHR22948:SF4">
    <property type="entry name" value="TUDOR DOMAIN-CONTAINING PROTEIN 1"/>
    <property type="match status" value="1"/>
</dbReference>